<reference evidence="2 3" key="1">
    <citation type="submission" date="2020-09" db="EMBL/GenBank/DDBJ databases">
        <title>Flavimobilis rhizosphaerae sp. nov., isolated from rhizosphere soil of Spartina alterniflora.</title>
        <authorList>
            <person name="Hanqin C."/>
        </authorList>
    </citation>
    <scope>NUCLEOTIDE SEQUENCE [LARGE SCALE GENOMIC DNA]</scope>
    <source>
        <strain evidence="2 3">GY 10621</strain>
    </source>
</reference>
<dbReference type="SUPFAM" id="SSF53850">
    <property type="entry name" value="Periplasmic binding protein-like II"/>
    <property type="match status" value="1"/>
</dbReference>
<dbReference type="EMBL" id="JACZDF010000001">
    <property type="protein sequence ID" value="MBD9698484.1"/>
    <property type="molecule type" value="Genomic_DNA"/>
</dbReference>
<protein>
    <submittedName>
        <fullName evidence="2">Extracellular solute-binding protein</fullName>
    </submittedName>
</protein>
<dbReference type="PANTHER" id="PTHR43649:SF31">
    <property type="entry name" value="SN-GLYCEROL-3-PHOSPHATE-BINDING PERIPLASMIC PROTEIN UGPB"/>
    <property type="match status" value="1"/>
</dbReference>
<accession>A0ABR9DNE7</accession>
<dbReference type="PANTHER" id="PTHR43649">
    <property type="entry name" value="ARABINOSE-BINDING PROTEIN-RELATED"/>
    <property type="match status" value="1"/>
</dbReference>
<gene>
    <name evidence="2" type="ORF">IGS67_03105</name>
</gene>
<comment type="caution">
    <text evidence="2">The sequence shown here is derived from an EMBL/GenBank/DDBJ whole genome shotgun (WGS) entry which is preliminary data.</text>
</comment>
<evidence type="ECO:0000256" key="1">
    <source>
        <dbReference type="ARBA" id="ARBA00008520"/>
    </source>
</evidence>
<name>A0ABR9DNE7_9MICO</name>
<dbReference type="InterPro" id="IPR050490">
    <property type="entry name" value="Bact_solute-bd_prot1"/>
</dbReference>
<evidence type="ECO:0000313" key="2">
    <source>
        <dbReference type="EMBL" id="MBD9698484.1"/>
    </source>
</evidence>
<dbReference type="RefSeq" id="WP_192277676.1">
    <property type="nucleotide sequence ID" value="NZ_JACZDF010000001.1"/>
</dbReference>
<comment type="similarity">
    <text evidence="1">Belongs to the bacterial solute-binding protein 1 family.</text>
</comment>
<evidence type="ECO:0000313" key="3">
    <source>
        <dbReference type="Proteomes" id="UP000642107"/>
    </source>
</evidence>
<organism evidence="2 3">
    <name type="scientific">Flavimobilis rhizosphaerae</name>
    <dbReference type="NCBI Taxonomy" id="2775421"/>
    <lineage>
        <taxon>Bacteria</taxon>
        <taxon>Bacillati</taxon>
        <taxon>Actinomycetota</taxon>
        <taxon>Actinomycetes</taxon>
        <taxon>Micrococcales</taxon>
        <taxon>Jonesiaceae</taxon>
        <taxon>Flavimobilis</taxon>
    </lineage>
</organism>
<sequence>MRTRATRMSRWSGAVAVVGALSLVAACSGGSGKSPAAAPSTKPADQIAKATNLPAYVPVQYVEPDFPGVAGSTAGFSKVPETFVTAFPEPPGKGGSYTAMTPLWGTIPPTKGNKYFEAVNAAMGIDLTFQISDGNTYGDKLAAVLASPKDVADWVTIPGWNIPPRFGQAVGTIFTDLTPYLAGDKVKAYPNLANIPTDAWRACMWNGKLYGLPFPGELINDATFYRADLLPEGTELPTDADSYLTFLDSLTDKDANRWAANDLWITATQLFGVAPKWKLEGDKLVHRVETQEYRDALEWIAKVYAQGSIHPDAVASTGDGKERFESGQVLVTSDGLGGWHEALGRQLPVNPDYDQQPMPVIAADGGTPTLFKAGAAGMCSYLKQTDKPGAIEELLSAADVLASPYGTEEFQLINHGVEGVHYTLDENRLPVPTDEAAKEMQPTYIFLVDPPIVNAKVQYPGYVEDYTSWMAEAAPAVQEPLFYGMQITEPAQYASIGKPIEDLEKDIARGRKTLADLDAAIETWRKSGGDELRAFYQEILELQKVEAGK</sequence>
<dbReference type="Gene3D" id="3.40.190.10">
    <property type="entry name" value="Periplasmic binding protein-like II"/>
    <property type="match status" value="2"/>
</dbReference>
<keyword evidence="3" id="KW-1185">Reference proteome</keyword>
<proteinExistence type="inferred from homology"/>
<dbReference type="PROSITE" id="PS51257">
    <property type="entry name" value="PROKAR_LIPOPROTEIN"/>
    <property type="match status" value="1"/>
</dbReference>
<dbReference type="Proteomes" id="UP000642107">
    <property type="component" value="Unassembled WGS sequence"/>
</dbReference>